<accession>A0ABY7F5T5</accession>
<name>A0ABY7F5T5_MYAAR</name>
<evidence type="ECO:0000313" key="2">
    <source>
        <dbReference type="EMBL" id="WAR16176.1"/>
    </source>
</evidence>
<evidence type="ECO:0000256" key="1">
    <source>
        <dbReference type="SAM" id="Coils"/>
    </source>
</evidence>
<dbReference type="Proteomes" id="UP001164746">
    <property type="component" value="Chromosome 10"/>
</dbReference>
<organism evidence="2 3">
    <name type="scientific">Mya arenaria</name>
    <name type="common">Soft-shell clam</name>
    <dbReference type="NCBI Taxonomy" id="6604"/>
    <lineage>
        <taxon>Eukaryota</taxon>
        <taxon>Metazoa</taxon>
        <taxon>Spiralia</taxon>
        <taxon>Lophotrochozoa</taxon>
        <taxon>Mollusca</taxon>
        <taxon>Bivalvia</taxon>
        <taxon>Autobranchia</taxon>
        <taxon>Heteroconchia</taxon>
        <taxon>Euheterodonta</taxon>
        <taxon>Imparidentia</taxon>
        <taxon>Neoheterodontei</taxon>
        <taxon>Myida</taxon>
        <taxon>Myoidea</taxon>
        <taxon>Myidae</taxon>
        <taxon>Mya</taxon>
    </lineage>
</organism>
<evidence type="ECO:0000313" key="3">
    <source>
        <dbReference type="Proteomes" id="UP001164746"/>
    </source>
</evidence>
<protein>
    <submittedName>
        <fullName evidence="2">Uncharacterized protein</fullName>
    </submittedName>
</protein>
<gene>
    <name evidence="2" type="ORF">MAR_030770</name>
</gene>
<keyword evidence="3" id="KW-1185">Reference proteome</keyword>
<proteinExistence type="predicted"/>
<feature type="coiled-coil region" evidence="1">
    <location>
        <begin position="26"/>
        <end position="67"/>
    </location>
</feature>
<sequence>MIRMEFAFENVLKENKAVSKTVEEDLTRIKEEKKRLHATVDALKNQQEQAERRLVSLMEEVKRNKSSTLENIVSDSNTKLEQTIAAFNDIKENYLGT</sequence>
<keyword evidence="1" id="KW-0175">Coiled coil</keyword>
<reference evidence="2" key="1">
    <citation type="submission" date="2022-11" db="EMBL/GenBank/DDBJ databases">
        <title>Centuries of genome instability and evolution in soft-shell clam transmissible cancer (bioRxiv).</title>
        <authorList>
            <person name="Hart S.F.M."/>
            <person name="Yonemitsu M.A."/>
            <person name="Giersch R.M."/>
            <person name="Beal B.F."/>
            <person name="Arriagada G."/>
            <person name="Davis B.W."/>
            <person name="Ostrander E.A."/>
            <person name="Goff S.P."/>
            <person name="Metzger M.J."/>
        </authorList>
    </citation>
    <scope>NUCLEOTIDE SEQUENCE</scope>
    <source>
        <strain evidence="2">MELC-2E11</strain>
        <tissue evidence="2">Siphon/mantle</tissue>
    </source>
</reference>
<dbReference type="EMBL" id="CP111021">
    <property type="protein sequence ID" value="WAR16176.1"/>
    <property type="molecule type" value="Genomic_DNA"/>
</dbReference>